<dbReference type="Proteomes" id="UP001278500">
    <property type="component" value="Unassembled WGS sequence"/>
</dbReference>
<feature type="region of interest" description="Disordered" evidence="1">
    <location>
        <begin position="16"/>
        <end position="84"/>
    </location>
</feature>
<dbReference type="EMBL" id="JAUEPP010000001">
    <property type="protein sequence ID" value="KAK3355611.1"/>
    <property type="molecule type" value="Genomic_DNA"/>
</dbReference>
<feature type="compositionally biased region" description="Polar residues" evidence="1">
    <location>
        <begin position="218"/>
        <end position="230"/>
    </location>
</feature>
<feature type="region of interest" description="Disordered" evidence="1">
    <location>
        <begin position="433"/>
        <end position="524"/>
    </location>
</feature>
<feature type="compositionally biased region" description="Polar residues" evidence="1">
    <location>
        <begin position="455"/>
        <end position="466"/>
    </location>
</feature>
<dbReference type="RefSeq" id="XP_062686989.1">
    <property type="nucleotide sequence ID" value="XM_062828957.1"/>
</dbReference>
<dbReference type="AlphaFoldDB" id="A0AAE0MX74"/>
<evidence type="ECO:0000313" key="3">
    <source>
        <dbReference type="Proteomes" id="UP001278500"/>
    </source>
</evidence>
<reference evidence="2" key="1">
    <citation type="journal article" date="2023" name="Mol. Phylogenet. Evol.">
        <title>Genome-scale phylogeny and comparative genomics of the fungal order Sordariales.</title>
        <authorList>
            <person name="Hensen N."/>
            <person name="Bonometti L."/>
            <person name="Westerberg I."/>
            <person name="Brannstrom I.O."/>
            <person name="Guillou S."/>
            <person name="Cros-Aarteil S."/>
            <person name="Calhoun S."/>
            <person name="Haridas S."/>
            <person name="Kuo A."/>
            <person name="Mondo S."/>
            <person name="Pangilinan J."/>
            <person name="Riley R."/>
            <person name="LaButti K."/>
            <person name="Andreopoulos B."/>
            <person name="Lipzen A."/>
            <person name="Chen C."/>
            <person name="Yan M."/>
            <person name="Daum C."/>
            <person name="Ng V."/>
            <person name="Clum A."/>
            <person name="Steindorff A."/>
            <person name="Ohm R.A."/>
            <person name="Martin F."/>
            <person name="Silar P."/>
            <person name="Natvig D.O."/>
            <person name="Lalanne C."/>
            <person name="Gautier V."/>
            <person name="Ament-Velasquez S.L."/>
            <person name="Kruys A."/>
            <person name="Hutchinson M.I."/>
            <person name="Powell A.J."/>
            <person name="Barry K."/>
            <person name="Miller A.N."/>
            <person name="Grigoriev I.V."/>
            <person name="Debuchy R."/>
            <person name="Gladieux P."/>
            <person name="Hiltunen Thoren M."/>
            <person name="Johannesson H."/>
        </authorList>
    </citation>
    <scope>NUCLEOTIDE SEQUENCE</scope>
    <source>
        <strain evidence="2">CBS 560.94</strain>
    </source>
</reference>
<feature type="region of interest" description="Disordered" evidence="1">
    <location>
        <begin position="218"/>
        <end position="245"/>
    </location>
</feature>
<comment type="caution">
    <text evidence="2">The sequence shown here is derived from an EMBL/GenBank/DDBJ whole genome shotgun (WGS) entry which is preliminary data.</text>
</comment>
<accession>A0AAE0MX74</accession>
<name>A0AAE0MX74_9PEZI</name>
<keyword evidence="3" id="KW-1185">Reference proteome</keyword>
<feature type="region of interest" description="Disordered" evidence="1">
    <location>
        <begin position="332"/>
        <end position="392"/>
    </location>
</feature>
<reference evidence="2" key="2">
    <citation type="submission" date="2023-06" db="EMBL/GenBank/DDBJ databases">
        <authorList>
            <consortium name="Lawrence Berkeley National Laboratory"/>
            <person name="Haridas S."/>
            <person name="Hensen N."/>
            <person name="Bonometti L."/>
            <person name="Westerberg I."/>
            <person name="Brannstrom I.O."/>
            <person name="Guillou S."/>
            <person name="Cros-Aarteil S."/>
            <person name="Calhoun S."/>
            <person name="Kuo A."/>
            <person name="Mondo S."/>
            <person name="Pangilinan J."/>
            <person name="Riley R."/>
            <person name="Labutti K."/>
            <person name="Andreopoulos B."/>
            <person name="Lipzen A."/>
            <person name="Chen C."/>
            <person name="Yanf M."/>
            <person name="Daum C."/>
            <person name="Ng V."/>
            <person name="Clum A."/>
            <person name="Steindorff A."/>
            <person name="Ohm R."/>
            <person name="Martin F."/>
            <person name="Silar P."/>
            <person name="Natvig D."/>
            <person name="Lalanne C."/>
            <person name="Gautier V."/>
            <person name="Ament-Velasquez S.L."/>
            <person name="Kruys A."/>
            <person name="Hutchinson M.I."/>
            <person name="Powell A.J."/>
            <person name="Barry K."/>
            <person name="Miller A.N."/>
            <person name="Grigoriev I.V."/>
            <person name="Debuchy R."/>
            <person name="Gladieux P."/>
            <person name="Thoren M.H."/>
            <person name="Johannesson H."/>
        </authorList>
    </citation>
    <scope>NUCLEOTIDE SEQUENCE</scope>
    <source>
        <strain evidence="2">CBS 560.94</strain>
    </source>
</reference>
<gene>
    <name evidence="2" type="ORF">B0H65DRAFT_53237</name>
</gene>
<evidence type="ECO:0000313" key="2">
    <source>
        <dbReference type="EMBL" id="KAK3355611.1"/>
    </source>
</evidence>
<feature type="compositionally biased region" description="Low complexity" evidence="1">
    <location>
        <begin position="338"/>
        <end position="373"/>
    </location>
</feature>
<proteinExistence type="predicted"/>
<feature type="compositionally biased region" description="Polar residues" evidence="1">
    <location>
        <begin position="42"/>
        <end position="76"/>
    </location>
</feature>
<dbReference type="GeneID" id="87866111"/>
<organism evidence="2 3">
    <name type="scientific">Neurospora tetraspora</name>
    <dbReference type="NCBI Taxonomy" id="94610"/>
    <lineage>
        <taxon>Eukaryota</taxon>
        <taxon>Fungi</taxon>
        <taxon>Dikarya</taxon>
        <taxon>Ascomycota</taxon>
        <taxon>Pezizomycotina</taxon>
        <taxon>Sordariomycetes</taxon>
        <taxon>Sordariomycetidae</taxon>
        <taxon>Sordariales</taxon>
        <taxon>Sordariaceae</taxon>
        <taxon>Neurospora</taxon>
    </lineage>
</organism>
<protein>
    <submittedName>
        <fullName evidence="2">Uncharacterized protein</fullName>
    </submittedName>
</protein>
<feature type="compositionally biased region" description="Polar residues" evidence="1">
    <location>
        <begin position="22"/>
        <end position="32"/>
    </location>
</feature>
<sequence length="524" mass="56355">MPDDDLIDRLLAQLPAPYPLSTGRSGNETSLPSVRRERTVAPTFQNLTPLRSSDRGSSSELGEIASTPTAGSSPLNGGNKGPLAIRHAPRKVDIVKESSGIRNHLSSLLHSQVPAGPKPVPGTPQDRFKNSVLANPLVGIKTPLAPGSWGGSQPVFRSHAGNTFFSQSHERVKDDVHGGFGGSQAPGKAKANIATVAVAKPPVGSSGRANDQTLQTRITTASRPSTNNPVGNIPKGPKKDQPQVSLAPKAPISYDVSANQTLSLRCQSLGFNPEWVLGRIVGGKCSFNVKLQDVIVESDGLYIGEHMAKAAVAAKALKDSELWRKLKRWSRPTASSKASATNHANGSSATSTNNSRQNNSRQNNSRQNNSRQNWALVKREPNSSDVAVSRTTDESERLKLLIMLQKYIGPSVPNYADRPDVCKAFFEGLAMGARLTRPSQSPSKDTQNDRARSRSPPTRHSSNSASYRARSPLGARTRLTPPPVYHHYPGRPDSSHYSPRNTPLREPPRGPSGISRGNTVVKKE</sequence>
<evidence type="ECO:0000256" key="1">
    <source>
        <dbReference type="SAM" id="MobiDB-lite"/>
    </source>
</evidence>